<evidence type="ECO:0000313" key="1">
    <source>
        <dbReference type="EMBL" id="RXK62750.1"/>
    </source>
</evidence>
<dbReference type="EMBL" id="SDHW01000001">
    <property type="protein sequence ID" value="RXK62750.1"/>
    <property type="molecule type" value="Genomic_DNA"/>
</dbReference>
<dbReference type="PROSITE" id="PS51257">
    <property type="entry name" value="PROKAR_LIPOPROTEIN"/>
    <property type="match status" value="1"/>
</dbReference>
<name>A0A4Q1CNT5_9BACT</name>
<protein>
    <recommendedName>
        <fullName evidence="3">DUF4878 domain-containing protein</fullName>
    </recommendedName>
</protein>
<proteinExistence type="predicted"/>
<accession>A0A4Q1CNT5</accession>
<dbReference type="Gene3D" id="3.10.450.50">
    <property type="match status" value="1"/>
</dbReference>
<gene>
    <name evidence="1" type="ORF">ESA94_07065</name>
</gene>
<comment type="caution">
    <text evidence="1">The sequence shown here is derived from an EMBL/GenBank/DDBJ whole genome shotgun (WGS) entry which is preliminary data.</text>
</comment>
<keyword evidence="2" id="KW-1185">Reference proteome</keyword>
<sequence>MMKKLSLILVVAIGLYACKQKRERPTDEVDTARQFIRSSLNGDYEWARELMIKDSLNLYELGVIEKKYNEEMSKKDKEGYKNSTIVIHSVENVSDTVAIVNYSNTYKNKPMPLKVIKRDGIWQVDLNYTFTGNL</sequence>
<reference evidence="1 2" key="1">
    <citation type="submission" date="2019-01" db="EMBL/GenBank/DDBJ databases">
        <title>Lacibacter sp. strain TTM-7.</title>
        <authorList>
            <person name="Chen W.-M."/>
        </authorList>
    </citation>
    <scope>NUCLEOTIDE SEQUENCE [LARGE SCALE GENOMIC DNA]</scope>
    <source>
        <strain evidence="1 2">TTM-7</strain>
    </source>
</reference>
<dbReference type="RefSeq" id="WP_129130120.1">
    <property type="nucleotide sequence ID" value="NZ_SDHW01000001.1"/>
</dbReference>
<evidence type="ECO:0000313" key="2">
    <source>
        <dbReference type="Proteomes" id="UP000290204"/>
    </source>
</evidence>
<organism evidence="1 2">
    <name type="scientific">Lacibacter luteus</name>
    <dbReference type="NCBI Taxonomy" id="2508719"/>
    <lineage>
        <taxon>Bacteria</taxon>
        <taxon>Pseudomonadati</taxon>
        <taxon>Bacteroidota</taxon>
        <taxon>Chitinophagia</taxon>
        <taxon>Chitinophagales</taxon>
        <taxon>Chitinophagaceae</taxon>
        <taxon>Lacibacter</taxon>
    </lineage>
</organism>
<dbReference type="Proteomes" id="UP000290204">
    <property type="component" value="Unassembled WGS sequence"/>
</dbReference>
<dbReference type="AlphaFoldDB" id="A0A4Q1CNT5"/>
<dbReference type="OrthoDB" id="671785at2"/>
<evidence type="ECO:0008006" key="3">
    <source>
        <dbReference type="Google" id="ProtNLM"/>
    </source>
</evidence>